<dbReference type="EMBL" id="JAGMUX010000009">
    <property type="protein sequence ID" value="KAH7248520.1"/>
    <property type="molecule type" value="Genomic_DNA"/>
</dbReference>
<evidence type="ECO:0000313" key="3">
    <source>
        <dbReference type="Proteomes" id="UP000720189"/>
    </source>
</evidence>
<feature type="region of interest" description="Disordered" evidence="1">
    <location>
        <begin position="42"/>
        <end position="138"/>
    </location>
</feature>
<feature type="compositionally biased region" description="Low complexity" evidence="1">
    <location>
        <begin position="390"/>
        <end position="417"/>
    </location>
</feature>
<comment type="caution">
    <text evidence="2">The sequence shown here is derived from an EMBL/GenBank/DDBJ whole genome shotgun (WGS) entry which is preliminary data.</text>
</comment>
<dbReference type="Proteomes" id="UP000720189">
    <property type="component" value="Unassembled WGS sequence"/>
</dbReference>
<protein>
    <submittedName>
        <fullName evidence="2">Uncharacterized protein</fullName>
    </submittedName>
</protein>
<organism evidence="2 3">
    <name type="scientific">Fusarium redolens</name>
    <dbReference type="NCBI Taxonomy" id="48865"/>
    <lineage>
        <taxon>Eukaryota</taxon>
        <taxon>Fungi</taxon>
        <taxon>Dikarya</taxon>
        <taxon>Ascomycota</taxon>
        <taxon>Pezizomycotina</taxon>
        <taxon>Sordariomycetes</taxon>
        <taxon>Hypocreomycetidae</taxon>
        <taxon>Hypocreales</taxon>
        <taxon>Nectriaceae</taxon>
        <taxon>Fusarium</taxon>
        <taxon>Fusarium redolens species complex</taxon>
    </lineage>
</organism>
<accession>A0A9P9K910</accession>
<feature type="compositionally biased region" description="Basic and acidic residues" evidence="1">
    <location>
        <begin position="556"/>
        <end position="568"/>
    </location>
</feature>
<feature type="region of interest" description="Disordered" evidence="1">
    <location>
        <begin position="376"/>
        <end position="574"/>
    </location>
</feature>
<evidence type="ECO:0000256" key="1">
    <source>
        <dbReference type="SAM" id="MobiDB-lite"/>
    </source>
</evidence>
<feature type="compositionally biased region" description="Basic and acidic residues" evidence="1">
    <location>
        <begin position="437"/>
        <end position="449"/>
    </location>
</feature>
<gene>
    <name evidence="2" type="ORF">BKA55DRAFT_690637</name>
</gene>
<feature type="compositionally biased region" description="Polar residues" evidence="1">
    <location>
        <begin position="122"/>
        <end position="138"/>
    </location>
</feature>
<dbReference type="RefSeq" id="XP_046048315.1">
    <property type="nucleotide sequence ID" value="XM_046199534.1"/>
</dbReference>
<feature type="compositionally biased region" description="Low complexity" evidence="1">
    <location>
        <begin position="45"/>
        <end position="57"/>
    </location>
</feature>
<feature type="compositionally biased region" description="Low complexity" evidence="1">
    <location>
        <begin position="100"/>
        <end position="121"/>
    </location>
</feature>
<sequence>MIYLSESPVQNMLQSNASSSKQETQNDTSMANEVMVTGANVTPLGAGSEASSSKAGAPNPFSPSCLRIGPKPTRKWRRPAALPMFSSQDFDPPRTGEKPGANNNGNNAQSQTQNASSDTSAVNATARNDGSTTPQDVSRRSFTMVQKCKVLEMCLSIKDEYLSMPPAPQHDQEPFWAKILKEKLSPDLVSKFKDWKNLKESVENWCYLRRTLLREGNLPPVSQCQPELDTLVDSWNKVFVTRFCQVHRGYFENGVWAMTENRVSWMVSEHIDRSISSMLQKRRDELESPVRPRLLNNSSLTEYDNAVGSVQDGLTPSKRDHAQTMESEAVLSMVMELRPVLEHAISQHLNGARQTLQQRSGGPNTESNISTELAAMRGGPRSNNNQRLTIPSNGSSASASSISQQPTPRAAATPLARNTQRSLPESSESELGRKRKSLEPNDQSKRPRLDSGSFSNVPPRAEAPLRGREPAKGPPQRQLSPSRRPSGSHLQSQERQNRPAGSFPRGHDSRYPDKWVKEREQHRPGQPRGFREDTVEFEAASTRRQNSILRNQNRTILERLEELEPRSRDSHRRY</sequence>
<dbReference type="GeneID" id="70229488"/>
<feature type="compositionally biased region" description="Polar residues" evidence="1">
    <location>
        <begin position="542"/>
        <end position="555"/>
    </location>
</feature>
<feature type="compositionally biased region" description="Polar residues" evidence="1">
    <location>
        <begin position="7"/>
        <end position="29"/>
    </location>
</feature>
<name>A0A9P9K910_FUSRE</name>
<keyword evidence="3" id="KW-1185">Reference proteome</keyword>
<dbReference type="AlphaFoldDB" id="A0A9P9K910"/>
<reference evidence="2" key="1">
    <citation type="journal article" date="2021" name="Nat. Commun.">
        <title>Genetic determinants of endophytism in the Arabidopsis root mycobiome.</title>
        <authorList>
            <person name="Mesny F."/>
            <person name="Miyauchi S."/>
            <person name="Thiergart T."/>
            <person name="Pickel B."/>
            <person name="Atanasova L."/>
            <person name="Karlsson M."/>
            <person name="Huettel B."/>
            <person name="Barry K.W."/>
            <person name="Haridas S."/>
            <person name="Chen C."/>
            <person name="Bauer D."/>
            <person name="Andreopoulos W."/>
            <person name="Pangilinan J."/>
            <person name="LaButti K."/>
            <person name="Riley R."/>
            <person name="Lipzen A."/>
            <person name="Clum A."/>
            <person name="Drula E."/>
            <person name="Henrissat B."/>
            <person name="Kohler A."/>
            <person name="Grigoriev I.V."/>
            <person name="Martin F.M."/>
            <person name="Hacquard S."/>
        </authorList>
    </citation>
    <scope>NUCLEOTIDE SEQUENCE</scope>
    <source>
        <strain evidence="2">MPI-CAGE-AT-0023</strain>
    </source>
</reference>
<feature type="region of interest" description="Disordered" evidence="1">
    <location>
        <begin position="1"/>
        <end position="29"/>
    </location>
</feature>
<evidence type="ECO:0000313" key="2">
    <source>
        <dbReference type="EMBL" id="KAH7248520.1"/>
    </source>
</evidence>
<dbReference type="OrthoDB" id="5106886at2759"/>
<feature type="compositionally biased region" description="Low complexity" evidence="1">
    <location>
        <begin position="474"/>
        <end position="488"/>
    </location>
</feature>
<feature type="compositionally biased region" description="Basic and acidic residues" evidence="1">
    <location>
        <begin position="505"/>
        <end position="534"/>
    </location>
</feature>
<proteinExistence type="predicted"/>